<dbReference type="AlphaFoldDB" id="A0A150KPI1"/>
<keyword evidence="3" id="KW-1185">Reference proteome</keyword>
<organism evidence="1 3">
    <name type="scientific">Heyndrickxia sporothermodurans</name>
    <dbReference type="NCBI Taxonomy" id="46224"/>
    <lineage>
        <taxon>Bacteria</taxon>
        <taxon>Bacillati</taxon>
        <taxon>Bacillota</taxon>
        <taxon>Bacilli</taxon>
        <taxon>Bacillales</taxon>
        <taxon>Bacillaceae</taxon>
        <taxon>Heyndrickxia</taxon>
    </lineage>
</organism>
<reference evidence="2 4" key="2">
    <citation type="submission" date="2020-12" db="EMBL/GenBank/DDBJ databases">
        <title>Taxonomic evaluation of the Bacillus sporothermodurans group of bacteria based on whole genome sequences.</title>
        <authorList>
            <person name="Fiedler G."/>
            <person name="Herbstmann A.-D."/>
            <person name="Doll E."/>
            <person name="Wenning M."/>
            <person name="Brinks E."/>
            <person name="Kabisch J."/>
            <person name="Breitenwieser F."/>
            <person name="Lappann M."/>
            <person name="Boehnlein C."/>
            <person name="Franz C."/>
        </authorList>
    </citation>
    <scope>NUCLEOTIDE SEQUENCE [LARGE SCALE GENOMIC DNA]</scope>
    <source>
        <strain evidence="2 4">DSM 10599</strain>
    </source>
</reference>
<dbReference type="RefSeq" id="WP_084347743.1">
    <property type="nucleotide sequence ID" value="NZ_CP066701.1"/>
</dbReference>
<evidence type="ECO:0000313" key="2">
    <source>
        <dbReference type="EMBL" id="QQX25027.1"/>
    </source>
</evidence>
<dbReference type="EMBL" id="CP066701">
    <property type="protein sequence ID" value="QQX25027.1"/>
    <property type="molecule type" value="Genomic_DNA"/>
</dbReference>
<dbReference type="Proteomes" id="UP000595512">
    <property type="component" value="Chromosome"/>
</dbReference>
<dbReference type="Proteomes" id="UP000075666">
    <property type="component" value="Unassembled WGS sequence"/>
</dbReference>
<evidence type="ECO:0000313" key="1">
    <source>
        <dbReference type="EMBL" id="KYD00119.1"/>
    </source>
</evidence>
<dbReference type="KEGG" id="hspo:JGZ69_20275"/>
<dbReference type="OrthoDB" id="2972613at2"/>
<dbReference type="EMBL" id="LQYN01000073">
    <property type="protein sequence ID" value="KYD00119.1"/>
    <property type="molecule type" value="Genomic_DNA"/>
</dbReference>
<dbReference type="GO" id="GO:0046983">
    <property type="term" value="F:protein dimerization activity"/>
    <property type="evidence" value="ECO:0007669"/>
    <property type="project" value="InterPro"/>
</dbReference>
<dbReference type="Pfam" id="PF09388">
    <property type="entry name" value="SpoOE-like"/>
    <property type="match status" value="1"/>
</dbReference>
<dbReference type="InterPro" id="IPR037208">
    <property type="entry name" value="Spo0E-like_sf"/>
</dbReference>
<dbReference type="GO" id="GO:0043937">
    <property type="term" value="P:regulation of sporulation"/>
    <property type="evidence" value="ECO:0007669"/>
    <property type="project" value="InterPro"/>
</dbReference>
<sequence>MKNDHLSKQIEKKRADLIEVVRKEGLSSSLAIQYSQELDRLLNQYLHLSMQNKSAISP</sequence>
<evidence type="ECO:0000313" key="3">
    <source>
        <dbReference type="Proteomes" id="UP000075666"/>
    </source>
</evidence>
<reference evidence="1 3" key="1">
    <citation type="submission" date="2016-01" db="EMBL/GenBank/DDBJ databases">
        <title>Genome Sequences of Twelve Sporeforming Bacillus Species Isolated from Foods.</title>
        <authorList>
            <person name="Berendsen E.M."/>
            <person name="Wells-Bennik M.H."/>
            <person name="Krawcyk A.O."/>
            <person name="De Jong A."/>
            <person name="Holsappel S."/>
            <person name="Eijlander R.T."/>
            <person name="Kuipers O.P."/>
        </authorList>
    </citation>
    <scope>NUCLEOTIDE SEQUENCE [LARGE SCALE GENOMIC DNA]</scope>
    <source>
        <strain evidence="1 3">B4102</strain>
    </source>
</reference>
<name>A0A150KPI1_9BACI</name>
<proteinExistence type="predicted"/>
<dbReference type="InterPro" id="IPR053028">
    <property type="entry name" value="Spo0E-like_phosphatase"/>
</dbReference>
<dbReference type="Gene3D" id="4.10.280.10">
    <property type="entry name" value="Helix-loop-helix DNA-binding domain"/>
    <property type="match status" value="1"/>
</dbReference>
<accession>A0A150KPI1</accession>
<dbReference type="InterPro" id="IPR036638">
    <property type="entry name" value="HLH_DNA-bd_sf"/>
</dbReference>
<gene>
    <name evidence="1" type="ORF">B4102_1131</name>
    <name evidence="2" type="ORF">JGZ69_20275</name>
</gene>
<evidence type="ECO:0000313" key="4">
    <source>
        <dbReference type="Proteomes" id="UP000595512"/>
    </source>
</evidence>
<dbReference type="GeneID" id="62500174"/>
<protein>
    <submittedName>
        <fullName evidence="2">Aspartyl-phosphate phosphatase Spo0E family protein</fullName>
    </submittedName>
</protein>
<dbReference type="PANTHER" id="PTHR41263">
    <property type="entry name" value="ASPARTYL-PHOSPHATE PHOSPHATASE YISI"/>
    <property type="match status" value="1"/>
</dbReference>
<dbReference type="PATRIC" id="fig|46224.3.peg.3859"/>
<dbReference type="SUPFAM" id="SSF140500">
    <property type="entry name" value="BAS1536-like"/>
    <property type="match status" value="1"/>
</dbReference>
<dbReference type="PANTHER" id="PTHR41263:SF1">
    <property type="entry name" value="ASPARTYL-PHOSPHATE PHOSPHATASE YISI"/>
    <property type="match status" value="1"/>
</dbReference>
<dbReference type="InterPro" id="IPR018540">
    <property type="entry name" value="Spo0E-like"/>
</dbReference>